<evidence type="ECO:0000256" key="1">
    <source>
        <dbReference type="ARBA" id="ARBA00008779"/>
    </source>
</evidence>
<keyword evidence="3" id="KW-0479">Metal-binding</keyword>
<evidence type="ECO:0000256" key="5">
    <source>
        <dbReference type="ARBA" id="ARBA00022827"/>
    </source>
</evidence>
<name>A0A1F5LJF3_PENAI</name>
<comment type="similarity">
    <text evidence="1">Belongs to the sulfatase family.</text>
</comment>
<dbReference type="Proteomes" id="UP000177622">
    <property type="component" value="Unassembled WGS sequence"/>
</dbReference>
<evidence type="ECO:0000313" key="10">
    <source>
        <dbReference type="EMBL" id="OGE53343.1"/>
    </source>
</evidence>
<dbReference type="PANTHER" id="PTHR42693">
    <property type="entry name" value="ARYLSULFATASE FAMILY MEMBER"/>
    <property type="match status" value="1"/>
</dbReference>
<feature type="domain" description="FAD-binding" evidence="9">
    <location>
        <begin position="566"/>
        <end position="803"/>
    </location>
</feature>
<evidence type="ECO:0000256" key="2">
    <source>
        <dbReference type="ARBA" id="ARBA00022630"/>
    </source>
</evidence>
<dbReference type="Gene3D" id="3.50.50.60">
    <property type="entry name" value="FAD/NAD(P)-binding domain"/>
    <property type="match status" value="1"/>
</dbReference>
<dbReference type="GeneID" id="34576111"/>
<dbReference type="SUPFAM" id="SSF51905">
    <property type="entry name" value="FAD/NAD(P)-binding domain"/>
    <property type="match status" value="1"/>
</dbReference>
<dbReference type="GO" id="GO:0004065">
    <property type="term" value="F:arylsulfatase activity"/>
    <property type="evidence" value="ECO:0007669"/>
    <property type="project" value="TreeGrafter"/>
</dbReference>
<dbReference type="Gene3D" id="3.40.720.10">
    <property type="entry name" value="Alkaline Phosphatase, subunit A"/>
    <property type="match status" value="1"/>
</dbReference>
<comment type="caution">
    <text evidence="10">The sequence shown here is derived from an EMBL/GenBank/DDBJ whole genome shotgun (WGS) entry which is preliminary data.</text>
</comment>
<dbReference type="InterPro" id="IPR000917">
    <property type="entry name" value="Sulfatase_N"/>
</dbReference>
<evidence type="ECO:0000259" key="8">
    <source>
        <dbReference type="Pfam" id="PF00884"/>
    </source>
</evidence>
<dbReference type="Pfam" id="PF00884">
    <property type="entry name" value="Sulfatase"/>
    <property type="match status" value="1"/>
</dbReference>
<dbReference type="InterPro" id="IPR017850">
    <property type="entry name" value="Alkaline_phosphatase_core_sf"/>
</dbReference>
<evidence type="ECO:0000256" key="7">
    <source>
        <dbReference type="ARBA" id="ARBA00023002"/>
    </source>
</evidence>
<keyword evidence="6" id="KW-0106">Calcium</keyword>
<dbReference type="InterPro" id="IPR002938">
    <property type="entry name" value="FAD-bd"/>
</dbReference>
<dbReference type="InterPro" id="IPR024607">
    <property type="entry name" value="Sulfatase_CS"/>
</dbReference>
<keyword evidence="5" id="KW-0274">FAD</keyword>
<organism evidence="10 11">
    <name type="scientific">Penicillium arizonense</name>
    <dbReference type="NCBI Taxonomy" id="1835702"/>
    <lineage>
        <taxon>Eukaryota</taxon>
        <taxon>Fungi</taxon>
        <taxon>Dikarya</taxon>
        <taxon>Ascomycota</taxon>
        <taxon>Pezizomycotina</taxon>
        <taxon>Eurotiomycetes</taxon>
        <taxon>Eurotiomycetidae</taxon>
        <taxon>Eurotiales</taxon>
        <taxon>Aspergillaceae</taxon>
        <taxon>Penicillium</taxon>
    </lineage>
</organism>
<dbReference type="PROSITE" id="PS00149">
    <property type="entry name" value="SULFATASE_2"/>
    <property type="match status" value="1"/>
</dbReference>
<dbReference type="Pfam" id="PF01494">
    <property type="entry name" value="FAD_binding_3"/>
    <property type="match status" value="1"/>
</dbReference>
<evidence type="ECO:0000256" key="3">
    <source>
        <dbReference type="ARBA" id="ARBA00022723"/>
    </source>
</evidence>
<dbReference type="Gene3D" id="3.30.1120.10">
    <property type="match status" value="1"/>
</dbReference>
<dbReference type="AlphaFoldDB" id="A0A1F5LJF3"/>
<dbReference type="SUPFAM" id="SSF53649">
    <property type="entry name" value="Alkaline phosphatase-like"/>
    <property type="match status" value="1"/>
</dbReference>
<evidence type="ECO:0000259" key="9">
    <source>
        <dbReference type="Pfam" id="PF01494"/>
    </source>
</evidence>
<evidence type="ECO:0000256" key="6">
    <source>
        <dbReference type="ARBA" id="ARBA00022837"/>
    </source>
</evidence>
<gene>
    <name evidence="10" type="ORF">PENARI_c008G03322</name>
</gene>
<dbReference type="PANTHER" id="PTHR42693:SF33">
    <property type="entry name" value="ARYLSULFATASE"/>
    <property type="match status" value="1"/>
</dbReference>
<dbReference type="OrthoDB" id="103349at2759"/>
<reference evidence="10 11" key="1">
    <citation type="journal article" date="2016" name="Sci. Rep.">
        <title>Penicillium arizonense, a new, genome sequenced fungal species, reveals a high chemical diversity in secreted metabolites.</title>
        <authorList>
            <person name="Grijseels S."/>
            <person name="Nielsen J.C."/>
            <person name="Randelovic M."/>
            <person name="Nielsen J."/>
            <person name="Nielsen K.F."/>
            <person name="Workman M."/>
            <person name="Frisvad J.C."/>
        </authorList>
    </citation>
    <scope>NUCLEOTIDE SEQUENCE [LARGE SCALE GENOMIC DNA]</scope>
    <source>
        <strain evidence="10 11">CBS 141311</strain>
    </source>
</reference>
<keyword evidence="11" id="KW-1185">Reference proteome</keyword>
<dbReference type="GO" id="GO:0071949">
    <property type="term" value="F:FAD binding"/>
    <property type="evidence" value="ECO:0007669"/>
    <property type="project" value="InterPro"/>
</dbReference>
<feature type="domain" description="Sulfatase N-terminal" evidence="8">
    <location>
        <begin position="8"/>
        <end position="437"/>
    </location>
</feature>
<evidence type="ECO:0000313" key="11">
    <source>
        <dbReference type="Proteomes" id="UP000177622"/>
    </source>
</evidence>
<dbReference type="EMBL" id="LXJU01000008">
    <property type="protein sequence ID" value="OGE53343.1"/>
    <property type="molecule type" value="Genomic_DNA"/>
</dbReference>
<accession>A0A1F5LJF3</accession>
<dbReference type="InterPro" id="IPR050738">
    <property type="entry name" value="Sulfatase"/>
</dbReference>
<dbReference type="GO" id="GO:0046872">
    <property type="term" value="F:metal ion binding"/>
    <property type="evidence" value="ECO:0007669"/>
    <property type="project" value="UniProtKB-KW"/>
</dbReference>
<dbReference type="RefSeq" id="XP_022488781.1">
    <property type="nucleotide sequence ID" value="XM_022631377.1"/>
</dbReference>
<protein>
    <recommendedName>
        <fullName evidence="12">Sulfatase N-terminal domain-containing protein</fullName>
    </recommendedName>
</protein>
<keyword evidence="2" id="KW-0285">Flavoprotein</keyword>
<dbReference type="Gene3D" id="3.30.9.10">
    <property type="entry name" value="D-Amino Acid Oxidase, subunit A, domain 2"/>
    <property type="match status" value="1"/>
</dbReference>
<dbReference type="GO" id="GO:0016491">
    <property type="term" value="F:oxidoreductase activity"/>
    <property type="evidence" value="ECO:0007669"/>
    <property type="project" value="UniProtKB-KW"/>
</dbReference>
<sequence>MGKVERRPNFLVIVADDLGFSDISPYGSEIETPTLAKLAKEGIRMTNFHTASACSPTRSMLFSGTDNHIAGLGQMAEFMRNFGDYFKNKPGYEGYLNWRVAALSEILQDSGYHTIMSGKWHLGMTKEIAPCSRGFDKNFSLLPGASNHYNYEPQLDDGEFQAPCINTTGFWMEGEKILDRTADLPKHFYSTRTFTDKMIGFLENRTEEESQKPFFAYLPYTAPHWPLQAPRKIIEKYAGKYDDGPDDLTQKRLQRLKELGLVDEAVEHASPVGKLGKDWNEMSPEEKNISARKMEVFAAMVDQLDANVGRVIEHLESTGELDNTFVLFMSDNGAEGAALEALPLMGGKKTMGDIISKYYNNALENIGEPDSFVWYGARWACAATAPSRGFKGWVTEGGIRCPCVIRYPPFHAKPEAITDAFTTVMDILPTILDLAGVAHPGPQFRGREVVLPRGQSWVSHLASSDYKSTSVHKGDVHIHGWELFGMRAIREGKWKAVWIAQPRGKDEWELFNVETDPAEIHDLAQSQPGVLARLVQHWEQYYAETGMVQTPVVDRKIAIELNSQGIRYGVEVTDTKEDGDRVILATRDTNGSGICRFEARYVIGADGGRGLTDELGIKWEGERDIIDMVSAHFKAPLGARHPDPRNFITWFIDPLKGGSIRTGYLYHLGPYPVTTETEEWLFACAVNPENVQDFKTEDMIERIHDTLQVPNLDTNLISLSHWRVNSIVAEKYRSENGRIFLVGDAAHRIPPWGALGLNTGIQDAHNLVWKLGLAIRSNKLGRYNALLDTYETERRPIGLRVSQTSLHNLLSHALVMDRALGISTQNNTESNVKAMEEYFIPHSTEGKSRRQAVRNAQNILDTEFHALGAEIGWFYPNIDPETPITSSNHGGQLLPNGPYAEATYDGVTRVERIRDSGWRDADGMWANFKGHLAGILELNFTSVFGVLAAIYSAFSADIGLK</sequence>
<keyword evidence="7" id="KW-0560">Oxidoreductase</keyword>
<proteinExistence type="inferred from homology"/>
<keyword evidence="4" id="KW-0378">Hydrolase</keyword>
<dbReference type="CDD" id="cd16025">
    <property type="entry name" value="PAS_like"/>
    <property type="match status" value="1"/>
</dbReference>
<dbReference type="InterPro" id="IPR036188">
    <property type="entry name" value="FAD/NAD-bd_sf"/>
</dbReference>
<evidence type="ECO:0000256" key="4">
    <source>
        <dbReference type="ARBA" id="ARBA00022801"/>
    </source>
</evidence>
<dbReference type="PRINTS" id="PR00420">
    <property type="entry name" value="RNGMNOXGNASE"/>
</dbReference>
<evidence type="ECO:0008006" key="12">
    <source>
        <dbReference type="Google" id="ProtNLM"/>
    </source>
</evidence>
<dbReference type="STRING" id="1835702.A0A1F5LJF3"/>